<dbReference type="PIRSF" id="PIRSF001093">
    <property type="entry name" value="B-hxosamndse_ab_euk"/>
    <property type="match status" value="1"/>
</dbReference>
<keyword evidence="6 7" id="KW-0326">Glycosidase</keyword>
<dbReference type="Gene3D" id="3.30.379.10">
    <property type="entry name" value="Chitobiase/beta-hexosaminidase domain 2-like"/>
    <property type="match status" value="1"/>
</dbReference>
<evidence type="ECO:0000259" key="11">
    <source>
        <dbReference type="Pfam" id="PF14845"/>
    </source>
</evidence>
<dbReference type="GO" id="GO:0016020">
    <property type="term" value="C:membrane"/>
    <property type="evidence" value="ECO:0007669"/>
    <property type="project" value="TreeGrafter"/>
</dbReference>
<gene>
    <name evidence="12" type="primary">HEXA</name>
    <name evidence="12" type="ORF">TNCT_637061</name>
</gene>
<dbReference type="OrthoDB" id="428480at2759"/>
<keyword evidence="5" id="KW-0325">Glycoprotein</keyword>
<dbReference type="Gene3D" id="3.20.20.80">
    <property type="entry name" value="Glycosidases"/>
    <property type="match status" value="1"/>
</dbReference>
<reference evidence="12" key="1">
    <citation type="submission" date="2020-07" db="EMBL/GenBank/DDBJ databases">
        <title>Multicomponent nature underlies the extraordinary mechanical properties of spider dragline silk.</title>
        <authorList>
            <person name="Kono N."/>
            <person name="Nakamura H."/>
            <person name="Mori M."/>
            <person name="Yoshida Y."/>
            <person name="Ohtoshi R."/>
            <person name="Malay A.D."/>
            <person name="Moran D.A.P."/>
            <person name="Tomita M."/>
            <person name="Numata K."/>
            <person name="Arakawa K."/>
        </authorList>
    </citation>
    <scope>NUCLEOTIDE SEQUENCE</scope>
</reference>
<comment type="catalytic activity">
    <reaction evidence="1 7">
        <text>Hydrolysis of terminal non-reducing N-acetyl-D-hexosamine residues in N-acetyl-beta-D-hexosaminides.</text>
        <dbReference type="EC" id="3.2.1.52"/>
    </reaction>
</comment>
<keyword evidence="9" id="KW-1015">Disulfide bond</keyword>
<evidence type="ECO:0000256" key="4">
    <source>
        <dbReference type="ARBA" id="ARBA00022801"/>
    </source>
</evidence>
<feature type="domain" description="Glycoside hydrolase family 20 catalytic" evidence="10">
    <location>
        <begin position="211"/>
        <end position="529"/>
    </location>
</feature>
<dbReference type="Proteomes" id="UP000887116">
    <property type="component" value="Unassembled WGS sequence"/>
</dbReference>
<dbReference type="InterPro" id="IPR015883">
    <property type="entry name" value="Glyco_hydro_20_cat"/>
</dbReference>
<evidence type="ECO:0000256" key="7">
    <source>
        <dbReference type="PIRNR" id="PIRNR001093"/>
    </source>
</evidence>
<dbReference type="GO" id="GO:0030203">
    <property type="term" value="P:glycosaminoglycan metabolic process"/>
    <property type="evidence" value="ECO:0007669"/>
    <property type="project" value="TreeGrafter"/>
</dbReference>
<feature type="disulfide bond" evidence="9">
    <location>
        <begin position="547"/>
        <end position="565"/>
    </location>
</feature>
<evidence type="ECO:0000259" key="10">
    <source>
        <dbReference type="Pfam" id="PF00728"/>
    </source>
</evidence>
<dbReference type="GO" id="GO:0004563">
    <property type="term" value="F:beta-N-acetylhexosaminidase activity"/>
    <property type="evidence" value="ECO:0007669"/>
    <property type="project" value="UniProtKB-EC"/>
</dbReference>
<keyword evidence="4 7" id="KW-0378">Hydrolase</keyword>
<feature type="domain" description="Beta-hexosaminidase eukaryotic type N-terminal" evidence="11">
    <location>
        <begin position="61"/>
        <end position="189"/>
    </location>
</feature>
<dbReference type="SUPFAM" id="SSF55545">
    <property type="entry name" value="beta-N-acetylhexosaminidase-like domain"/>
    <property type="match status" value="1"/>
</dbReference>
<dbReference type="PRINTS" id="PR00738">
    <property type="entry name" value="GLHYDRLASE20"/>
</dbReference>
<proteinExistence type="inferred from homology"/>
<sequence length="571" mass="64879">MSLQGLSFLTGLIIRIKIILYTLNKISKNMQWLVCIFAIITVAASHYEHRVKDITPTKGQPWPLPQQYAVESTFFTIQPSNFSFSYTGGCDILNNAMQRYLKTMFQQDCVKGSVSNKYSKMAKSKPIGSLGELTSLYVWIPGSCEKYPYEDMDEQYLIKVNTPDYANKALLYATTVWGALRGLETFSQLVYPLQSGLFAINTSIVLDFPRFSYRGILLDTSRHFIPVPLLLQNLDIMAQTKMNVFHWHIVDDPSFPYVSKTFPSLSEKGAFNAKTHIYSQKDVADVIEYARQRGIRVLVEFDTPGHTLSWGLGQSDLLTPCYSKESPNGQFGPVDPSNPNTYSFLKSFFKEISTVFPENYIHLGGDEVDFSCWKSNPNITTFMQKHGFGTNYSKLEEYYMQNLLDIVKSLNKSYIVWQEVFDNNVQIEPDTVIHVWKEEDVYGPELAKVTSSGYKAILSSCWYLNYISYGIDWPKFYGCDPQNFTGNEKQKNLVIGGEACMWGEHVDASNVISRTWPRAAAVAERLWSSSTVNSTAEAGPRLEELRCNLIKRGFKVEPVNGPGYCECDYLV</sequence>
<dbReference type="PANTHER" id="PTHR22600:SF21">
    <property type="entry name" value="BETA-HEXOSAMINIDASE A"/>
    <property type="match status" value="1"/>
</dbReference>
<keyword evidence="3" id="KW-0732">Signal</keyword>
<dbReference type="Pfam" id="PF00728">
    <property type="entry name" value="Glyco_hydro_20"/>
    <property type="match status" value="1"/>
</dbReference>
<evidence type="ECO:0000256" key="1">
    <source>
        <dbReference type="ARBA" id="ARBA00001231"/>
    </source>
</evidence>
<dbReference type="AlphaFoldDB" id="A0A8X6JPS9"/>
<evidence type="ECO:0000256" key="2">
    <source>
        <dbReference type="ARBA" id="ARBA00006285"/>
    </source>
</evidence>
<dbReference type="GO" id="GO:0005975">
    <property type="term" value="P:carbohydrate metabolic process"/>
    <property type="evidence" value="ECO:0007669"/>
    <property type="project" value="InterPro"/>
</dbReference>
<evidence type="ECO:0000256" key="3">
    <source>
        <dbReference type="ARBA" id="ARBA00022729"/>
    </source>
</evidence>
<dbReference type="GO" id="GO:0005764">
    <property type="term" value="C:lysosome"/>
    <property type="evidence" value="ECO:0007669"/>
    <property type="project" value="TreeGrafter"/>
</dbReference>
<dbReference type="InterPro" id="IPR029018">
    <property type="entry name" value="Hex-like_dom2"/>
</dbReference>
<dbReference type="Pfam" id="PF14845">
    <property type="entry name" value="Glycohydro_20b2"/>
    <property type="match status" value="1"/>
</dbReference>
<organism evidence="12 13">
    <name type="scientific">Trichonephila clavata</name>
    <name type="common">Joro spider</name>
    <name type="synonym">Nephila clavata</name>
    <dbReference type="NCBI Taxonomy" id="2740835"/>
    <lineage>
        <taxon>Eukaryota</taxon>
        <taxon>Metazoa</taxon>
        <taxon>Ecdysozoa</taxon>
        <taxon>Arthropoda</taxon>
        <taxon>Chelicerata</taxon>
        <taxon>Arachnida</taxon>
        <taxon>Araneae</taxon>
        <taxon>Araneomorphae</taxon>
        <taxon>Entelegynae</taxon>
        <taxon>Araneoidea</taxon>
        <taxon>Nephilidae</taxon>
        <taxon>Trichonephila</taxon>
    </lineage>
</organism>
<evidence type="ECO:0000313" key="12">
    <source>
        <dbReference type="EMBL" id="GFR34118.1"/>
    </source>
</evidence>
<dbReference type="InterPro" id="IPR025705">
    <property type="entry name" value="Beta_hexosaminidase_sua/sub"/>
</dbReference>
<evidence type="ECO:0000256" key="8">
    <source>
        <dbReference type="PIRSR" id="PIRSR001093-1"/>
    </source>
</evidence>
<dbReference type="InterPro" id="IPR029019">
    <property type="entry name" value="HEX_eukaryotic_N"/>
</dbReference>
<dbReference type="GO" id="GO:0006689">
    <property type="term" value="P:ganglioside catabolic process"/>
    <property type="evidence" value="ECO:0007669"/>
    <property type="project" value="TreeGrafter"/>
</dbReference>
<accession>A0A8X6JPS9</accession>
<comment type="caution">
    <text evidence="12">The sequence shown here is derived from an EMBL/GenBank/DDBJ whole genome shotgun (WGS) entry which is preliminary data.</text>
</comment>
<dbReference type="InterPro" id="IPR017853">
    <property type="entry name" value="GH"/>
</dbReference>
<dbReference type="EC" id="3.2.1.52" evidence="7"/>
<protein>
    <recommendedName>
        <fullName evidence="7">Beta-hexosaminidase</fullName>
        <ecNumber evidence="7">3.2.1.52</ecNumber>
    </recommendedName>
</protein>
<keyword evidence="13" id="KW-1185">Reference proteome</keyword>
<dbReference type="FunFam" id="3.20.20.80:FF:000063">
    <property type="entry name" value="Beta-hexosaminidase"/>
    <property type="match status" value="1"/>
</dbReference>
<feature type="disulfide bond" evidence="9">
    <location>
        <begin position="321"/>
        <end position="372"/>
    </location>
</feature>
<evidence type="ECO:0000256" key="9">
    <source>
        <dbReference type="PIRSR" id="PIRSR001093-2"/>
    </source>
</evidence>
<evidence type="ECO:0000313" key="13">
    <source>
        <dbReference type="Proteomes" id="UP000887116"/>
    </source>
</evidence>
<evidence type="ECO:0000256" key="6">
    <source>
        <dbReference type="ARBA" id="ARBA00023295"/>
    </source>
</evidence>
<dbReference type="PANTHER" id="PTHR22600">
    <property type="entry name" value="BETA-HEXOSAMINIDASE"/>
    <property type="match status" value="1"/>
</dbReference>
<feature type="active site" description="Proton donor" evidence="8">
    <location>
        <position position="367"/>
    </location>
</feature>
<dbReference type="EMBL" id="BMAO01029817">
    <property type="protein sequence ID" value="GFR34118.1"/>
    <property type="molecule type" value="Genomic_DNA"/>
</dbReference>
<evidence type="ECO:0000256" key="5">
    <source>
        <dbReference type="ARBA" id="ARBA00023180"/>
    </source>
</evidence>
<feature type="disulfide bond" evidence="9">
    <location>
        <begin position="90"/>
        <end position="144"/>
    </location>
</feature>
<comment type="similarity">
    <text evidence="2 7">Belongs to the glycosyl hydrolase 20 family.</text>
</comment>
<name>A0A8X6JPS9_TRICU</name>
<dbReference type="CDD" id="cd06562">
    <property type="entry name" value="GH20_HexA_HexB-like"/>
    <property type="match status" value="1"/>
</dbReference>
<dbReference type="SUPFAM" id="SSF51445">
    <property type="entry name" value="(Trans)glycosidases"/>
    <property type="match status" value="1"/>
</dbReference>